<dbReference type="PANTHER" id="PTHR21294:SF17">
    <property type="entry name" value="PROTEIN FIXA"/>
    <property type="match status" value="1"/>
</dbReference>
<dbReference type="Gene3D" id="3.40.50.620">
    <property type="entry name" value="HUPs"/>
    <property type="match status" value="1"/>
</dbReference>
<dbReference type="InterPro" id="IPR033948">
    <property type="entry name" value="ETF_beta_N"/>
</dbReference>
<dbReference type="PIRSF" id="PIRSF000090">
    <property type="entry name" value="Beta-ETF"/>
    <property type="match status" value="1"/>
</dbReference>
<dbReference type="Proteomes" id="UP000823863">
    <property type="component" value="Unassembled WGS sequence"/>
</dbReference>
<dbReference type="SUPFAM" id="SSF52402">
    <property type="entry name" value="Adenine nucleotide alpha hydrolases-like"/>
    <property type="match status" value="1"/>
</dbReference>
<sequence>MNILVCIKQVPDTAEIKIDPVTNTLIRAGVPSIVNPFDAYALEIAARIKDKNPGTKIVLVSMGPQQATAALKECLAVGGDKAYLVSDRAFGGADTLATSYTLKNAIDKIEELEGKFDLIFCGKQAIDGDTAQVGPEIAEHMDYPQITYAVEAGIEGDEVLVKRETGEGYEILASKLPCVITVTKPSFNPRYPTIKSKMAANRAVITTLTAEDLPVEADRIGLKGSPTKVKKTFTPPRKQGGVVVREATGEESAKKLFELLNAGNII</sequence>
<dbReference type="InterPro" id="IPR014730">
    <property type="entry name" value="ETF_a/b_N"/>
</dbReference>
<reference evidence="3" key="1">
    <citation type="journal article" date="2021" name="PeerJ">
        <title>Extensive microbial diversity within the chicken gut microbiome revealed by metagenomics and culture.</title>
        <authorList>
            <person name="Gilroy R."/>
            <person name="Ravi A."/>
            <person name="Getino M."/>
            <person name="Pursley I."/>
            <person name="Horton D.L."/>
            <person name="Alikhan N.F."/>
            <person name="Baker D."/>
            <person name="Gharbi K."/>
            <person name="Hall N."/>
            <person name="Watson M."/>
            <person name="Adriaenssens E.M."/>
            <person name="Foster-Nyarko E."/>
            <person name="Jarju S."/>
            <person name="Secka A."/>
            <person name="Antonio M."/>
            <person name="Oren A."/>
            <person name="Chaudhuri R.R."/>
            <person name="La Ragione R."/>
            <person name="Hildebrand F."/>
            <person name="Pallen M.J."/>
        </authorList>
    </citation>
    <scope>NUCLEOTIDE SEQUENCE</scope>
    <source>
        <strain evidence="3">CHK198-12963</strain>
    </source>
</reference>
<evidence type="ECO:0000259" key="2">
    <source>
        <dbReference type="SMART" id="SM00893"/>
    </source>
</evidence>
<dbReference type="Pfam" id="PF01012">
    <property type="entry name" value="ETF"/>
    <property type="match status" value="1"/>
</dbReference>
<reference evidence="3" key="2">
    <citation type="submission" date="2021-04" db="EMBL/GenBank/DDBJ databases">
        <authorList>
            <person name="Gilroy R."/>
        </authorList>
    </citation>
    <scope>NUCLEOTIDE SEQUENCE</scope>
    <source>
        <strain evidence="3">CHK198-12963</strain>
    </source>
</reference>
<evidence type="ECO:0000313" key="3">
    <source>
        <dbReference type="EMBL" id="HJC65131.1"/>
    </source>
</evidence>
<name>A0A9D2PR63_9FIRM</name>
<dbReference type="PANTHER" id="PTHR21294">
    <property type="entry name" value="ELECTRON TRANSFER FLAVOPROTEIN BETA-SUBUNIT"/>
    <property type="match status" value="1"/>
</dbReference>
<comment type="caution">
    <text evidence="3">The sequence shown here is derived from an EMBL/GenBank/DDBJ whole genome shotgun (WGS) entry which is preliminary data.</text>
</comment>
<dbReference type="CDD" id="cd01714">
    <property type="entry name" value="ETF_beta"/>
    <property type="match status" value="1"/>
</dbReference>
<organism evidence="3 4">
    <name type="scientific">Candidatus Enterocloster excrementigallinarum</name>
    <dbReference type="NCBI Taxonomy" id="2838558"/>
    <lineage>
        <taxon>Bacteria</taxon>
        <taxon>Bacillati</taxon>
        <taxon>Bacillota</taxon>
        <taxon>Clostridia</taxon>
        <taxon>Lachnospirales</taxon>
        <taxon>Lachnospiraceae</taxon>
        <taxon>Enterocloster</taxon>
    </lineage>
</organism>
<accession>A0A9D2PR63</accession>
<dbReference type="EMBL" id="DWWB01000002">
    <property type="protein sequence ID" value="HJC65131.1"/>
    <property type="molecule type" value="Genomic_DNA"/>
</dbReference>
<dbReference type="InterPro" id="IPR014729">
    <property type="entry name" value="Rossmann-like_a/b/a_fold"/>
</dbReference>
<feature type="domain" description="Electron transfer flavoprotein alpha/beta-subunit N-terminal" evidence="2">
    <location>
        <begin position="22"/>
        <end position="217"/>
    </location>
</feature>
<dbReference type="InterPro" id="IPR012255">
    <property type="entry name" value="ETF_b"/>
</dbReference>
<dbReference type="GO" id="GO:0009055">
    <property type="term" value="F:electron transfer activity"/>
    <property type="evidence" value="ECO:0007669"/>
    <property type="project" value="InterPro"/>
</dbReference>
<protein>
    <recommendedName>
        <fullName evidence="1">Electron transfer flavoprotein small subunit</fullName>
    </recommendedName>
</protein>
<dbReference type="AlphaFoldDB" id="A0A9D2PR63"/>
<evidence type="ECO:0000256" key="1">
    <source>
        <dbReference type="ARBA" id="ARBA00042002"/>
    </source>
</evidence>
<proteinExistence type="predicted"/>
<gene>
    <name evidence="3" type="ORF">H9931_00205</name>
</gene>
<evidence type="ECO:0000313" key="4">
    <source>
        <dbReference type="Proteomes" id="UP000823863"/>
    </source>
</evidence>
<dbReference type="SMART" id="SM00893">
    <property type="entry name" value="ETF"/>
    <property type="match status" value="1"/>
</dbReference>